<keyword evidence="2" id="KW-1185">Reference proteome</keyword>
<evidence type="ECO:0000313" key="1">
    <source>
        <dbReference type="EMBL" id="GGZ41141.1"/>
    </source>
</evidence>
<dbReference type="AlphaFoldDB" id="A0A918QEZ4"/>
<sequence length="357" mass="38333">MTSTAETPIDATLVGTVGTTGSVTPLTGGRLALTDDDRLEIHDAKTFLSGALAPLRTLPLPPRSTAAALEDGAIVCEAAGIRRITADGRTLWELPHTPWHGCHDEPRPPGPPAPHPGGGLVSVLVPTLAVGGTATARPGGGASGLPYGNDTLLLLDTDSGRIRARRPISGISSVATQRWRPDGALLALSSWTAWYSWTSWWIEPRRDGLHIRGTTAMREIIDFLPRPPDGGPDAPPHLLTLRRAERIAADDDRNELAAHDVAADEPTTLYDLARLTAGRDSDEFDGAFLLDDRHLLVTGRTYPPGRPAVIRHWLCDAATLRPLGRVRYPAPVGWVTPLGDGTWLTRHTGGLRHWSLP</sequence>
<dbReference type="SUPFAM" id="SSF82171">
    <property type="entry name" value="DPP6 N-terminal domain-like"/>
    <property type="match status" value="1"/>
</dbReference>
<dbReference type="Proteomes" id="UP000630936">
    <property type="component" value="Unassembled WGS sequence"/>
</dbReference>
<dbReference type="RefSeq" id="WP_190124428.1">
    <property type="nucleotide sequence ID" value="NZ_BMWG01000012.1"/>
</dbReference>
<reference evidence="1" key="2">
    <citation type="submission" date="2020-09" db="EMBL/GenBank/DDBJ databases">
        <authorList>
            <person name="Sun Q."/>
            <person name="Ohkuma M."/>
        </authorList>
    </citation>
    <scope>NUCLEOTIDE SEQUENCE</scope>
    <source>
        <strain evidence="1">JCM 4988</strain>
    </source>
</reference>
<comment type="caution">
    <text evidence="1">The sequence shown here is derived from an EMBL/GenBank/DDBJ whole genome shotgun (WGS) entry which is preliminary data.</text>
</comment>
<protein>
    <submittedName>
        <fullName evidence="1">Uncharacterized protein</fullName>
    </submittedName>
</protein>
<name>A0A918QEZ4_9ACTN</name>
<accession>A0A918QEZ4</accession>
<gene>
    <name evidence="1" type="ORF">GCM10010387_39220</name>
</gene>
<proteinExistence type="predicted"/>
<organism evidence="1 2">
    <name type="scientific">Streptomyces inusitatus</name>
    <dbReference type="NCBI Taxonomy" id="68221"/>
    <lineage>
        <taxon>Bacteria</taxon>
        <taxon>Bacillati</taxon>
        <taxon>Actinomycetota</taxon>
        <taxon>Actinomycetes</taxon>
        <taxon>Kitasatosporales</taxon>
        <taxon>Streptomycetaceae</taxon>
        <taxon>Streptomyces</taxon>
    </lineage>
</organism>
<reference evidence="1" key="1">
    <citation type="journal article" date="2014" name="Int. J. Syst. Evol. Microbiol.">
        <title>Complete genome sequence of Corynebacterium casei LMG S-19264T (=DSM 44701T), isolated from a smear-ripened cheese.</title>
        <authorList>
            <consortium name="US DOE Joint Genome Institute (JGI-PGF)"/>
            <person name="Walter F."/>
            <person name="Albersmeier A."/>
            <person name="Kalinowski J."/>
            <person name="Ruckert C."/>
        </authorList>
    </citation>
    <scope>NUCLEOTIDE SEQUENCE</scope>
    <source>
        <strain evidence="1">JCM 4988</strain>
    </source>
</reference>
<evidence type="ECO:0000313" key="2">
    <source>
        <dbReference type="Proteomes" id="UP000630936"/>
    </source>
</evidence>
<dbReference type="EMBL" id="BMWG01000012">
    <property type="protein sequence ID" value="GGZ41141.1"/>
    <property type="molecule type" value="Genomic_DNA"/>
</dbReference>